<evidence type="ECO:0000256" key="2">
    <source>
        <dbReference type="SAM" id="Phobius"/>
    </source>
</evidence>
<comment type="caution">
    <text evidence="3">The sequence shown here is derived from an EMBL/GenBank/DDBJ whole genome shotgun (WGS) entry which is preliminary data.</text>
</comment>
<evidence type="ECO:0000256" key="1">
    <source>
        <dbReference type="SAM" id="MobiDB-lite"/>
    </source>
</evidence>
<organism evidence="3 4">
    <name type="scientific">Pseudomonas floridensis</name>
    <dbReference type="NCBI Taxonomy" id="1958950"/>
    <lineage>
        <taxon>Bacteria</taxon>
        <taxon>Pseudomonadati</taxon>
        <taxon>Pseudomonadota</taxon>
        <taxon>Gammaproteobacteria</taxon>
        <taxon>Pseudomonadales</taxon>
        <taxon>Pseudomonadaceae</taxon>
        <taxon>Pseudomonas</taxon>
    </lineage>
</organism>
<dbReference type="InterPro" id="IPR031613">
    <property type="entry name" value="HrpK"/>
</dbReference>
<feature type="transmembrane region" description="Helical" evidence="2">
    <location>
        <begin position="708"/>
        <end position="727"/>
    </location>
</feature>
<dbReference type="EMBL" id="MUIO01000040">
    <property type="protein sequence ID" value="ORC59085.1"/>
    <property type="molecule type" value="Genomic_DNA"/>
</dbReference>
<accession>A0A1X0N6V1</accession>
<evidence type="ECO:0000313" key="4">
    <source>
        <dbReference type="Proteomes" id="UP000192815"/>
    </source>
</evidence>
<gene>
    <name evidence="3" type="ORF">BZK31_12045</name>
</gene>
<keyword evidence="2" id="KW-1133">Transmembrane helix</keyword>
<reference evidence="4" key="1">
    <citation type="submission" date="2017-02" db="EMBL/GenBank/DDBJ databases">
        <title>Pseudomonas floridae sp. nov., a novel pathogenic bacterial species isolated from tomato.</title>
        <authorList>
            <person name="Timilsina S."/>
            <person name="Vallad G.E."/>
            <person name="Jones J.B."/>
        </authorList>
    </citation>
    <scope>NUCLEOTIDE SEQUENCE [LARGE SCALE GENOMIC DNA]</scope>
    <source>
        <strain evidence="4">GEV388</strain>
    </source>
</reference>
<dbReference type="Pfam" id="PF16937">
    <property type="entry name" value="T3SS_HrpK1"/>
    <property type="match status" value="1"/>
</dbReference>
<dbReference type="AlphaFoldDB" id="A0A1X0N6V1"/>
<dbReference type="RefSeq" id="WP_083182936.1">
    <property type="nucleotide sequence ID" value="NZ_CBCRZR010000001.1"/>
</dbReference>
<dbReference type="OrthoDB" id="9035138at2"/>
<feature type="region of interest" description="Disordered" evidence="1">
    <location>
        <begin position="83"/>
        <end position="117"/>
    </location>
</feature>
<proteinExistence type="predicted"/>
<feature type="region of interest" description="Disordered" evidence="1">
    <location>
        <begin position="1"/>
        <end position="53"/>
    </location>
</feature>
<sequence length="756" mass="79172">MRISSPPILSGNVPQFTSDELADPSPLARSPGASSGGVQFGQSGQSLSELLNSADDTASSVASFFSPSRTSASSSFGLTDFSSVGSVSSASSTTGSDASDPANAPKASDASFLDDSKYSSPEALKRWEPMVAHLPPEEREQAAKELNRPIAAAWMARENGPEAARAMEFINANPALKTAVDTAQGGGNADGKITNKDLKTFAKNMEKAADAADKDVEKYQKDNPDADPQSLEMVRNAAVMRANMPLAKAADPHNAVGAEDKTDVDDNVGAEDLKNLAANNPGLSGALKQSCSTWSQSGFLGQLDEAGMKGRAKAAHSPDQLFNAKNLSEWIRKSAPTNGGQFASMLSDAATLNSVAGIDISKLGADVFDNPKAYTGAQKAAVMIKLQQTQQSVIAGRELRNTEKTEEGLTDRIGRLQADPDVQAFLNKSVPEQERKLVSSDSALEDAVVKQAQNVNSGKALQTDMATADKAVNKHNPNPDYSNAINGLSAQLQLQQDLFPDTQVPSPREVVAKNPQLESTIKDSYMNNFANGGALKQLLGQKKIDGEQAVQMMAGQKAAYDSVLSSDVTDSVKEDYANSTARELQDSKKGRKLLEGKTDESQVSDLAKELLAGGGPKILRSVMGFVSVKDMLAHGDKLGAGQVIYDSAKYGAEAIKGGIDAGAKMLGREASVGLGRMAGQLVGRAVGMVAGEAAGMAAGMAVGASIPIVGWAIDGAMALGFGISMIVDAVKKHKAQKAFDHNVDPVLNQFGIAKAH</sequence>
<name>A0A1X0N6V1_9PSED</name>
<protein>
    <submittedName>
        <fullName evidence="3">Type III effector HrpK</fullName>
    </submittedName>
</protein>
<dbReference type="Proteomes" id="UP000192815">
    <property type="component" value="Unassembled WGS sequence"/>
</dbReference>
<keyword evidence="2" id="KW-0812">Transmembrane</keyword>
<keyword evidence="2" id="KW-0472">Membrane</keyword>
<dbReference type="STRING" id="1958950.BZK31_12045"/>
<keyword evidence="4" id="KW-1185">Reference proteome</keyword>
<evidence type="ECO:0000313" key="3">
    <source>
        <dbReference type="EMBL" id="ORC59085.1"/>
    </source>
</evidence>
<feature type="compositionally biased region" description="Low complexity" evidence="1">
    <location>
        <begin position="83"/>
        <end position="100"/>
    </location>
</feature>